<dbReference type="PANTHER" id="PTHR21461">
    <property type="entry name" value="GLYCOSYLTRANSFERASE FAMILY 92 PROTEIN"/>
    <property type="match status" value="1"/>
</dbReference>
<proteinExistence type="inferred from homology"/>
<dbReference type="Proteomes" id="UP000734854">
    <property type="component" value="Unassembled WGS sequence"/>
</dbReference>
<evidence type="ECO:0000256" key="6">
    <source>
        <dbReference type="ARBA" id="ARBA00022989"/>
    </source>
</evidence>
<keyword evidence="4 8" id="KW-0808">Transferase</keyword>
<feature type="transmembrane region" description="Helical" evidence="8">
    <location>
        <begin position="21"/>
        <end position="45"/>
    </location>
</feature>
<comment type="subcellular location">
    <subcellularLocation>
        <location evidence="1">Membrane</location>
        <topology evidence="1">Single-pass membrane protein</topology>
    </subcellularLocation>
</comment>
<comment type="caution">
    <text evidence="9">The sequence shown here is derived from an EMBL/GenBank/DDBJ whole genome shotgun (WGS) entry which is preliminary data.</text>
</comment>
<dbReference type="EC" id="2.4.1.-" evidence="8"/>
<evidence type="ECO:0000256" key="2">
    <source>
        <dbReference type="ARBA" id="ARBA00007647"/>
    </source>
</evidence>
<comment type="similarity">
    <text evidence="2 8">Belongs to the glycosyltransferase 92 family.</text>
</comment>
<evidence type="ECO:0000256" key="7">
    <source>
        <dbReference type="ARBA" id="ARBA00023136"/>
    </source>
</evidence>
<accession>A0A8J5FGW0</accession>
<dbReference type="AlphaFoldDB" id="A0A8J5FGW0"/>
<evidence type="ECO:0000313" key="10">
    <source>
        <dbReference type="Proteomes" id="UP000734854"/>
    </source>
</evidence>
<dbReference type="GO" id="GO:0016757">
    <property type="term" value="F:glycosyltransferase activity"/>
    <property type="evidence" value="ECO:0007669"/>
    <property type="project" value="UniProtKB-UniRule"/>
</dbReference>
<evidence type="ECO:0000256" key="3">
    <source>
        <dbReference type="ARBA" id="ARBA00022676"/>
    </source>
</evidence>
<reference evidence="9 10" key="1">
    <citation type="submission" date="2020-08" db="EMBL/GenBank/DDBJ databases">
        <title>Plant Genome Project.</title>
        <authorList>
            <person name="Zhang R.-G."/>
        </authorList>
    </citation>
    <scope>NUCLEOTIDE SEQUENCE [LARGE SCALE GENOMIC DNA]</scope>
    <source>
        <tissue evidence="9">Rhizome</tissue>
    </source>
</reference>
<evidence type="ECO:0000256" key="1">
    <source>
        <dbReference type="ARBA" id="ARBA00004167"/>
    </source>
</evidence>
<sequence>MKERRRVAGGWGRSSSKGTSASFSWHAIFVFLCCALFAIVAYSTFRIFAVSSRPVLLPTWQTSAINALASDHPFLRRDATTSKNGSSKHPSIEIQEAISFPDEVLLFLRFPSSLPQSDLVCIYYHPSSRSPHVQFPAVVPSRTTPFIICPVGPQGFPVSISPDLPMLHPLPSDHLTYAALVDPNDNSTIVFAKGFNLRPARLSDPSRFECVFGWNFSTPKYLLTSPALTAAQEIIRCSTPPSILLRLGSRPHLDPPLISVKTKDPGATALPSIARPETLPASPRQKRHTMCVCTMLRNQAKFLPEWIIYHGHIGVERWFIYDNNSDDDIEQAIGSLTMSSNYRISRHLWPWVKTQEAGFAHCALRARSHCEWVGFIDVDEFLYLPTNVTLHDVLQNYSSIPRIGELRTTCYSFGPSGRKTAPLEGVTLGYTCRLLAPERHKSIVRPEALDPSLTNVVHHFRLKEGMRYVNMEKGLMAINHYKYQAWEVFKEKFHRRVATYVADWQNEENVGSKDRAPGLGTKAVEPPDWSSQFCEVNDTGLRDSIFFNFVDPRSGLLPWQEGELNFIHQTNTEKADNEIQLVK</sequence>
<dbReference type="InterPro" id="IPR008166">
    <property type="entry name" value="Glyco_transf_92"/>
</dbReference>
<dbReference type="EMBL" id="JACMSC010000015">
    <property type="protein sequence ID" value="KAG6487081.1"/>
    <property type="molecule type" value="Genomic_DNA"/>
</dbReference>
<keyword evidence="6 8" id="KW-1133">Transmembrane helix</keyword>
<gene>
    <name evidence="9" type="ORF">ZIOFF_055663</name>
</gene>
<evidence type="ECO:0000256" key="5">
    <source>
        <dbReference type="ARBA" id="ARBA00022692"/>
    </source>
</evidence>
<keyword evidence="5 8" id="KW-0812">Transmembrane</keyword>
<dbReference type="Pfam" id="PF01697">
    <property type="entry name" value="Glyco_transf_92"/>
    <property type="match status" value="1"/>
</dbReference>
<dbReference type="GO" id="GO:0005737">
    <property type="term" value="C:cytoplasm"/>
    <property type="evidence" value="ECO:0007669"/>
    <property type="project" value="TreeGrafter"/>
</dbReference>
<name>A0A8J5FGW0_ZINOF</name>
<keyword evidence="7 8" id="KW-0472">Membrane</keyword>
<organism evidence="9 10">
    <name type="scientific">Zingiber officinale</name>
    <name type="common">Ginger</name>
    <name type="synonym">Amomum zingiber</name>
    <dbReference type="NCBI Taxonomy" id="94328"/>
    <lineage>
        <taxon>Eukaryota</taxon>
        <taxon>Viridiplantae</taxon>
        <taxon>Streptophyta</taxon>
        <taxon>Embryophyta</taxon>
        <taxon>Tracheophyta</taxon>
        <taxon>Spermatophyta</taxon>
        <taxon>Magnoliopsida</taxon>
        <taxon>Liliopsida</taxon>
        <taxon>Zingiberales</taxon>
        <taxon>Zingiberaceae</taxon>
        <taxon>Zingiber</taxon>
    </lineage>
</organism>
<evidence type="ECO:0000313" key="9">
    <source>
        <dbReference type="EMBL" id="KAG6487081.1"/>
    </source>
</evidence>
<keyword evidence="10" id="KW-1185">Reference proteome</keyword>
<dbReference type="GO" id="GO:0016020">
    <property type="term" value="C:membrane"/>
    <property type="evidence" value="ECO:0007669"/>
    <property type="project" value="UniProtKB-SubCell"/>
</dbReference>
<dbReference type="OrthoDB" id="2526284at2759"/>
<dbReference type="PANTHER" id="PTHR21461:SF55">
    <property type="entry name" value="GLYCOSYLTRANSFERASE FAMILY 92 PROTEIN"/>
    <property type="match status" value="1"/>
</dbReference>
<evidence type="ECO:0000256" key="4">
    <source>
        <dbReference type="ARBA" id="ARBA00022679"/>
    </source>
</evidence>
<keyword evidence="3 8" id="KW-0328">Glycosyltransferase</keyword>
<protein>
    <recommendedName>
        <fullName evidence="8">Glycosyltransferase family 92 protein</fullName>
        <ecNumber evidence="8">2.4.1.-</ecNumber>
    </recommendedName>
</protein>
<evidence type="ECO:0000256" key="8">
    <source>
        <dbReference type="RuleBase" id="RU366017"/>
    </source>
</evidence>